<dbReference type="InterPro" id="IPR013087">
    <property type="entry name" value="Znf_C2H2_type"/>
</dbReference>
<evidence type="ECO:0000259" key="3">
    <source>
        <dbReference type="PROSITE" id="PS50157"/>
    </source>
</evidence>
<evidence type="ECO:0000256" key="2">
    <source>
        <dbReference type="SAM" id="MobiDB-lite"/>
    </source>
</evidence>
<keyword evidence="1" id="KW-0479">Metal-binding</keyword>
<dbReference type="Proteomes" id="UP000746747">
    <property type="component" value="Unassembled WGS sequence"/>
</dbReference>
<name>A0A8J2Q473_9BILA</name>
<dbReference type="OrthoDB" id="5854966at2759"/>
<feature type="domain" description="C2H2-type" evidence="3">
    <location>
        <begin position="49"/>
        <end position="73"/>
    </location>
</feature>
<evidence type="ECO:0000313" key="5">
    <source>
        <dbReference type="Proteomes" id="UP000746747"/>
    </source>
</evidence>
<comment type="caution">
    <text evidence="4">The sequence shown here is derived from an EMBL/GenBank/DDBJ whole genome shotgun (WGS) entry which is preliminary data.</text>
</comment>
<reference evidence="4" key="1">
    <citation type="submission" date="2021-09" db="EMBL/GenBank/DDBJ databases">
        <authorList>
            <consortium name="Pathogen Informatics"/>
        </authorList>
    </citation>
    <scope>NUCLEOTIDE SEQUENCE</scope>
</reference>
<evidence type="ECO:0000313" key="4">
    <source>
        <dbReference type="EMBL" id="CAG9531460.1"/>
    </source>
</evidence>
<dbReference type="PROSITE" id="PS50157">
    <property type="entry name" value="ZINC_FINGER_C2H2_2"/>
    <property type="match status" value="1"/>
</dbReference>
<feature type="compositionally biased region" description="Polar residues" evidence="2">
    <location>
        <begin position="110"/>
        <end position="132"/>
    </location>
</feature>
<feature type="non-terminal residue" evidence="4">
    <location>
        <position position="1"/>
    </location>
</feature>
<dbReference type="PROSITE" id="PS00028">
    <property type="entry name" value="ZINC_FINGER_C2H2_1"/>
    <property type="match status" value="1"/>
</dbReference>
<organism evidence="4 5">
    <name type="scientific">Cercopithifilaria johnstoni</name>
    <dbReference type="NCBI Taxonomy" id="2874296"/>
    <lineage>
        <taxon>Eukaryota</taxon>
        <taxon>Metazoa</taxon>
        <taxon>Ecdysozoa</taxon>
        <taxon>Nematoda</taxon>
        <taxon>Chromadorea</taxon>
        <taxon>Rhabditida</taxon>
        <taxon>Spirurina</taxon>
        <taxon>Spiruromorpha</taxon>
        <taxon>Filarioidea</taxon>
        <taxon>Onchocercidae</taxon>
        <taxon>Cercopithifilaria</taxon>
    </lineage>
</organism>
<feature type="region of interest" description="Disordered" evidence="2">
    <location>
        <begin position="92"/>
        <end position="132"/>
    </location>
</feature>
<protein>
    <recommendedName>
        <fullName evidence="3">C2H2-type domain-containing protein</fullName>
    </recommendedName>
</protein>
<evidence type="ECO:0000256" key="1">
    <source>
        <dbReference type="PROSITE-ProRule" id="PRU00042"/>
    </source>
</evidence>
<accession>A0A8J2Q473</accession>
<proteinExistence type="predicted"/>
<keyword evidence="1" id="KW-0863">Zinc-finger</keyword>
<feature type="compositionally biased region" description="Basic and acidic residues" evidence="2">
    <location>
        <begin position="92"/>
        <end position="109"/>
    </location>
</feature>
<dbReference type="AlphaFoldDB" id="A0A8J2Q473"/>
<keyword evidence="1" id="KW-0862">Zinc</keyword>
<sequence>MAQSVGDLNFRCHLNANRESDSVISLINIYNNSTDEEKKLLSKECKIHFECCCCGNFFLNHLDLLTHKRIYCHPIYSTAALSYSAVTPDFTEKAHTEPENDDHAKKERALSQQQNKGETGTSFDTKTDSQSPKRAKIILKRTNVIDVVNKHTKHCTLPQQNSEHKLELHTSPRISRDMTTTTFVEGQQIMESIPHALVDTIPPDRVFIPQDSSSRYREMSLDCNLKDDSSKNGIARKIESEELKILERIGKYQTMVVDLSSLSCSHSDCKEKQPFSSLFTFAYHLTVKHNRRATSNKRIPCYLCDFEFQ</sequence>
<gene>
    <name evidence="4" type="ORF">CJOHNSTONI_LOCUS1860</name>
</gene>
<keyword evidence="5" id="KW-1185">Reference proteome</keyword>
<dbReference type="EMBL" id="CAKAEH010000605">
    <property type="protein sequence ID" value="CAG9531460.1"/>
    <property type="molecule type" value="Genomic_DNA"/>
</dbReference>
<dbReference type="GO" id="GO:0008270">
    <property type="term" value="F:zinc ion binding"/>
    <property type="evidence" value="ECO:0007669"/>
    <property type="project" value="UniProtKB-KW"/>
</dbReference>